<protein>
    <submittedName>
        <fullName evidence="1">Uncharacterized protein</fullName>
    </submittedName>
</protein>
<keyword evidence="2" id="KW-1185">Reference proteome</keyword>
<gene>
    <name evidence="1" type="ORF">Gogos_005504</name>
</gene>
<proteinExistence type="predicted"/>
<accession>A0A7J9CX72</accession>
<dbReference type="AlphaFoldDB" id="A0A7J9CX72"/>
<organism evidence="1 2">
    <name type="scientific">Gossypium gossypioides</name>
    <name type="common">Mexican cotton</name>
    <name type="synonym">Selera gossypioides</name>
    <dbReference type="NCBI Taxonomy" id="34282"/>
    <lineage>
        <taxon>Eukaryota</taxon>
        <taxon>Viridiplantae</taxon>
        <taxon>Streptophyta</taxon>
        <taxon>Embryophyta</taxon>
        <taxon>Tracheophyta</taxon>
        <taxon>Spermatophyta</taxon>
        <taxon>Magnoliopsida</taxon>
        <taxon>eudicotyledons</taxon>
        <taxon>Gunneridae</taxon>
        <taxon>Pentapetalae</taxon>
        <taxon>rosids</taxon>
        <taxon>malvids</taxon>
        <taxon>Malvales</taxon>
        <taxon>Malvaceae</taxon>
        <taxon>Malvoideae</taxon>
        <taxon>Gossypium</taxon>
    </lineage>
</organism>
<name>A0A7J9CX72_GOSGO</name>
<reference evidence="1 2" key="1">
    <citation type="journal article" date="2019" name="Genome Biol. Evol.">
        <title>Insights into the evolution of the New World diploid cottons (Gossypium, subgenus Houzingenia) based on genome sequencing.</title>
        <authorList>
            <person name="Grover C.E."/>
            <person name="Arick M.A. 2nd"/>
            <person name="Thrash A."/>
            <person name="Conover J.L."/>
            <person name="Sanders W.S."/>
            <person name="Peterson D.G."/>
            <person name="Frelichowski J.E."/>
            <person name="Scheffler J.A."/>
            <person name="Scheffler B.E."/>
            <person name="Wendel J.F."/>
        </authorList>
    </citation>
    <scope>NUCLEOTIDE SEQUENCE [LARGE SCALE GENOMIC DNA]</scope>
    <source>
        <strain evidence="1">5</strain>
        <tissue evidence="1">Leaf</tissue>
    </source>
</reference>
<sequence>MRQDVNVFIYLDVKKALEEGMNLYISNN</sequence>
<dbReference type="Proteomes" id="UP000593579">
    <property type="component" value="Unassembled WGS sequence"/>
</dbReference>
<evidence type="ECO:0000313" key="1">
    <source>
        <dbReference type="EMBL" id="MBA0753140.1"/>
    </source>
</evidence>
<comment type="caution">
    <text evidence="1">The sequence shown here is derived from an EMBL/GenBank/DDBJ whole genome shotgun (WGS) entry which is preliminary data.</text>
</comment>
<evidence type="ECO:0000313" key="2">
    <source>
        <dbReference type="Proteomes" id="UP000593579"/>
    </source>
</evidence>
<dbReference type="EMBL" id="JABEZY010117118">
    <property type="protein sequence ID" value="MBA0753140.1"/>
    <property type="molecule type" value="Genomic_DNA"/>
</dbReference>